<keyword evidence="2" id="KW-1185">Reference proteome</keyword>
<proteinExistence type="predicted"/>
<accession>A0ABW5EKF5</accession>
<gene>
    <name evidence="1" type="ORF">ACFSKX_19275</name>
</gene>
<evidence type="ECO:0000313" key="1">
    <source>
        <dbReference type="EMBL" id="MFD2312565.1"/>
    </source>
</evidence>
<reference evidence="2" key="1">
    <citation type="journal article" date="2019" name="Int. J. Syst. Evol. Microbiol.">
        <title>The Global Catalogue of Microorganisms (GCM) 10K type strain sequencing project: providing services to taxonomists for standard genome sequencing and annotation.</title>
        <authorList>
            <consortium name="The Broad Institute Genomics Platform"/>
            <consortium name="The Broad Institute Genome Sequencing Center for Infectious Disease"/>
            <person name="Wu L."/>
            <person name="Ma J."/>
        </authorList>
    </citation>
    <scope>NUCLEOTIDE SEQUENCE [LARGE SCALE GENOMIC DNA]</scope>
    <source>
        <strain evidence="2">KCTC 12848</strain>
    </source>
</reference>
<evidence type="ECO:0000313" key="2">
    <source>
        <dbReference type="Proteomes" id="UP001597425"/>
    </source>
</evidence>
<dbReference type="RefSeq" id="WP_265723670.1">
    <property type="nucleotide sequence ID" value="NZ_JAPIVK010000080.1"/>
</dbReference>
<sequence length="144" mass="16409">MAELRLRTAGNIGIQPSYIKGMENSGLCYFIWDDDCDVVGGQCSHCNTIIWTSPRSNPILSERKPSNVPDSGKGYRKYYEDNLQRFLDSLPNCPECGKTDHDLFINNTSFPRLKDGTSPDYSQINIELENRDPNSVKVWWLEAD</sequence>
<comment type="caution">
    <text evidence="1">The sequence shown here is derived from an EMBL/GenBank/DDBJ whole genome shotgun (WGS) entry which is preliminary data.</text>
</comment>
<protein>
    <submittedName>
        <fullName evidence="1">Uncharacterized protein</fullName>
    </submittedName>
</protein>
<dbReference type="EMBL" id="JBHUJD010000061">
    <property type="protein sequence ID" value="MFD2312565.1"/>
    <property type="molecule type" value="Genomic_DNA"/>
</dbReference>
<name>A0ABW5EKF5_9GAMM</name>
<organism evidence="1 2">
    <name type="scientific">Microbulbifer halophilus</name>
    <dbReference type="NCBI Taxonomy" id="453963"/>
    <lineage>
        <taxon>Bacteria</taxon>
        <taxon>Pseudomonadati</taxon>
        <taxon>Pseudomonadota</taxon>
        <taxon>Gammaproteobacteria</taxon>
        <taxon>Cellvibrionales</taxon>
        <taxon>Microbulbiferaceae</taxon>
        <taxon>Microbulbifer</taxon>
    </lineage>
</organism>
<dbReference type="Proteomes" id="UP001597425">
    <property type="component" value="Unassembled WGS sequence"/>
</dbReference>